<feature type="transmembrane region" description="Helical" evidence="10">
    <location>
        <begin position="24"/>
        <end position="47"/>
    </location>
</feature>
<evidence type="ECO:0000256" key="5">
    <source>
        <dbReference type="ARBA" id="ARBA00022692"/>
    </source>
</evidence>
<keyword evidence="6 10" id="KW-1133">Transmembrane helix</keyword>
<keyword evidence="4" id="KW-0997">Cell inner membrane</keyword>
<dbReference type="InterPro" id="IPR010627">
    <property type="entry name" value="Prepilin_pept_A24_N"/>
</dbReference>
<dbReference type="EC" id="2.1.1.-" evidence="9"/>
<dbReference type="Pfam" id="PF06750">
    <property type="entry name" value="A24_N_bact"/>
    <property type="match status" value="1"/>
</dbReference>
<dbReference type="Proteomes" id="UP000516369">
    <property type="component" value="Chromosome"/>
</dbReference>
<feature type="transmembrane region" description="Helical" evidence="10">
    <location>
        <begin position="145"/>
        <end position="162"/>
    </location>
</feature>
<keyword evidence="3" id="KW-1003">Cell membrane</keyword>
<feature type="transmembrane region" description="Helical" evidence="10">
    <location>
        <begin position="217"/>
        <end position="234"/>
    </location>
</feature>
<evidence type="ECO:0000256" key="7">
    <source>
        <dbReference type="ARBA" id="ARBA00023136"/>
    </source>
</evidence>
<dbReference type="PRINTS" id="PR00864">
    <property type="entry name" value="PREPILNPTASE"/>
</dbReference>
<protein>
    <recommendedName>
        <fullName evidence="9">Prepilin leader peptidase/N-methyltransferase</fullName>
        <ecNumber evidence="9">2.1.1.-</ecNumber>
        <ecNumber evidence="9">3.4.23.43</ecNumber>
    </recommendedName>
</protein>
<feature type="domain" description="Prepilin type IV endopeptidase peptidase" evidence="11">
    <location>
        <begin position="123"/>
        <end position="229"/>
    </location>
</feature>
<keyword evidence="9" id="KW-0645">Protease</keyword>
<comment type="similarity">
    <text evidence="2 8">Belongs to the peptidase A24 family.</text>
</comment>
<feature type="transmembrane region" description="Helical" evidence="10">
    <location>
        <begin position="246"/>
        <end position="264"/>
    </location>
</feature>
<keyword evidence="9" id="KW-0511">Multifunctional enzyme</keyword>
<dbReference type="GO" id="GO:0004190">
    <property type="term" value="F:aspartic-type endopeptidase activity"/>
    <property type="evidence" value="ECO:0007669"/>
    <property type="project" value="UniProtKB-EC"/>
</dbReference>
<feature type="domain" description="Prepilin peptidase A24 N-terminal" evidence="12">
    <location>
        <begin position="30"/>
        <end position="110"/>
    </location>
</feature>
<dbReference type="GO" id="GO:0005886">
    <property type="term" value="C:plasma membrane"/>
    <property type="evidence" value="ECO:0007669"/>
    <property type="project" value="UniProtKB-SubCell"/>
</dbReference>
<dbReference type="InterPro" id="IPR014032">
    <property type="entry name" value="Peptidase_A24A_bac"/>
</dbReference>
<comment type="catalytic activity">
    <reaction evidence="9">
        <text>Typically cleaves a -Gly-|-Phe- bond to release an N-terminal, basic peptide of 5-8 residues from type IV prepilin, and then N-methylates the new N-terminal amino group, the methyl donor being S-adenosyl-L-methionine.</text>
        <dbReference type="EC" id="3.4.23.43"/>
    </reaction>
</comment>
<evidence type="ECO:0000259" key="11">
    <source>
        <dbReference type="Pfam" id="PF01478"/>
    </source>
</evidence>
<keyword evidence="14" id="KW-1185">Reference proteome</keyword>
<accession>A0A7H1N6K2</accession>
<comment type="subcellular location">
    <subcellularLocation>
        <location evidence="1">Cell inner membrane</location>
        <topology evidence="1">Multi-pass membrane protein</topology>
    </subcellularLocation>
    <subcellularLocation>
        <location evidence="9">Cell membrane</location>
        <topology evidence="9">Multi-pass membrane protein</topology>
    </subcellularLocation>
</comment>
<dbReference type="AlphaFoldDB" id="A0A7H1N6K2"/>
<organism evidence="13 14">
    <name type="scientific">Defluviicoccus vanus</name>
    <dbReference type="NCBI Taxonomy" id="111831"/>
    <lineage>
        <taxon>Bacteria</taxon>
        <taxon>Pseudomonadati</taxon>
        <taxon>Pseudomonadota</taxon>
        <taxon>Alphaproteobacteria</taxon>
        <taxon>Rhodospirillales</taxon>
        <taxon>Rhodospirillaceae</taxon>
        <taxon>Defluviicoccus</taxon>
    </lineage>
</organism>
<feature type="transmembrane region" description="Helical" evidence="10">
    <location>
        <begin position="116"/>
        <end position="133"/>
    </location>
</feature>
<evidence type="ECO:0000256" key="2">
    <source>
        <dbReference type="ARBA" id="ARBA00005801"/>
    </source>
</evidence>
<dbReference type="KEGG" id="dvn:HQ394_14650"/>
<dbReference type="GO" id="GO:0032259">
    <property type="term" value="P:methylation"/>
    <property type="evidence" value="ECO:0007669"/>
    <property type="project" value="UniProtKB-KW"/>
</dbReference>
<evidence type="ECO:0000256" key="4">
    <source>
        <dbReference type="ARBA" id="ARBA00022519"/>
    </source>
</evidence>
<evidence type="ECO:0000256" key="10">
    <source>
        <dbReference type="SAM" id="Phobius"/>
    </source>
</evidence>
<keyword evidence="9" id="KW-0808">Transferase</keyword>
<evidence type="ECO:0000313" key="14">
    <source>
        <dbReference type="Proteomes" id="UP000516369"/>
    </source>
</evidence>
<evidence type="ECO:0000256" key="9">
    <source>
        <dbReference type="RuleBase" id="RU003794"/>
    </source>
</evidence>
<dbReference type="PANTHER" id="PTHR30487">
    <property type="entry name" value="TYPE 4 PREPILIN-LIKE PROTEINS LEADER PEPTIDE-PROCESSING ENZYME"/>
    <property type="match status" value="1"/>
</dbReference>
<keyword evidence="7 10" id="KW-0472">Membrane</keyword>
<feature type="transmembrane region" description="Helical" evidence="10">
    <location>
        <begin position="90"/>
        <end position="110"/>
    </location>
</feature>
<sequence length="266" mass="28318">MTISAFADPPTQAALASTAWWSVWWLPAVLAPLVGSFLGVLVLRLPVGAPVIFDRSRCPGCGRVLSALDLLPIVSWLALRGRCRTCGTRLGWFYPLIEIAAGLVALWAALSVPPPVLWVSCGLGWTLLALAVIDARHLLLPDPLTLPLIPAGLAVAAWIGVLPLSDHLIGACAGFLVPTALRAIYFRWRGREGLGLGDAKLLAAAGAWVSWQGLVGVVLIGSMAALVATLALAIHERRLQTQRPIAFGPFLCIGLWLVWLYGPLVP</sequence>
<feature type="transmembrane region" description="Helical" evidence="10">
    <location>
        <begin position="168"/>
        <end position="186"/>
    </location>
</feature>
<dbReference type="Gene3D" id="1.20.120.1220">
    <property type="match status" value="1"/>
</dbReference>
<gene>
    <name evidence="13" type="ORF">HQ394_14650</name>
</gene>
<evidence type="ECO:0000256" key="6">
    <source>
        <dbReference type="ARBA" id="ARBA00022989"/>
    </source>
</evidence>
<comment type="function">
    <text evidence="9">Plays an essential role in type IV pili and type II pseudopili formation by proteolytically removing the leader sequence from substrate proteins and subsequently monomethylating the alpha-amino group of the newly exposed N-terminal phenylalanine.</text>
</comment>
<evidence type="ECO:0000256" key="3">
    <source>
        <dbReference type="ARBA" id="ARBA00022475"/>
    </source>
</evidence>
<dbReference type="EMBL" id="CP053923">
    <property type="protein sequence ID" value="QNT71338.1"/>
    <property type="molecule type" value="Genomic_DNA"/>
</dbReference>
<evidence type="ECO:0000256" key="8">
    <source>
        <dbReference type="RuleBase" id="RU003793"/>
    </source>
</evidence>
<name>A0A7H1N6K2_9PROT</name>
<dbReference type="GO" id="GO:0008168">
    <property type="term" value="F:methyltransferase activity"/>
    <property type="evidence" value="ECO:0007669"/>
    <property type="project" value="UniProtKB-KW"/>
</dbReference>
<evidence type="ECO:0000259" key="12">
    <source>
        <dbReference type="Pfam" id="PF06750"/>
    </source>
</evidence>
<evidence type="ECO:0000256" key="1">
    <source>
        <dbReference type="ARBA" id="ARBA00004429"/>
    </source>
</evidence>
<keyword evidence="9" id="KW-0378">Hydrolase</keyword>
<dbReference type="InterPro" id="IPR000045">
    <property type="entry name" value="Prepilin_IV_endopep_pep"/>
</dbReference>
<proteinExistence type="inferred from homology"/>
<reference evidence="13 14" key="1">
    <citation type="submission" date="2020-05" db="EMBL/GenBank/DDBJ databases">
        <title>Complete closed genome sequence of Defluviicoccus vanus.</title>
        <authorList>
            <person name="Bessarab I."/>
            <person name="Arumugam K."/>
            <person name="Maszenan A.M."/>
            <person name="Seviour R.J."/>
            <person name="Williams R.B."/>
        </authorList>
    </citation>
    <scope>NUCLEOTIDE SEQUENCE [LARGE SCALE GENOMIC DNA]</scope>
    <source>
        <strain evidence="13 14">Ben 114</strain>
    </source>
</reference>
<evidence type="ECO:0000313" key="13">
    <source>
        <dbReference type="EMBL" id="QNT71338.1"/>
    </source>
</evidence>
<keyword evidence="9" id="KW-0489">Methyltransferase</keyword>
<dbReference type="GO" id="GO:0006465">
    <property type="term" value="P:signal peptide processing"/>
    <property type="evidence" value="ECO:0007669"/>
    <property type="project" value="TreeGrafter"/>
</dbReference>
<dbReference type="InterPro" id="IPR050882">
    <property type="entry name" value="Prepilin_peptidase/N-MTase"/>
</dbReference>
<dbReference type="Pfam" id="PF01478">
    <property type="entry name" value="Peptidase_A24"/>
    <property type="match status" value="1"/>
</dbReference>
<dbReference type="PANTHER" id="PTHR30487:SF0">
    <property type="entry name" value="PREPILIN LEADER PEPTIDASE_N-METHYLTRANSFERASE-RELATED"/>
    <property type="match status" value="1"/>
</dbReference>
<keyword evidence="5 9" id="KW-0812">Transmembrane</keyword>
<dbReference type="EC" id="3.4.23.43" evidence="9"/>